<keyword evidence="3" id="KW-1185">Reference proteome</keyword>
<evidence type="ECO:0000259" key="1">
    <source>
        <dbReference type="Pfam" id="PF00561"/>
    </source>
</evidence>
<dbReference type="PANTHER" id="PTHR43798">
    <property type="entry name" value="MONOACYLGLYCEROL LIPASE"/>
    <property type="match status" value="1"/>
</dbReference>
<gene>
    <name evidence="2" type="ORF">ACFORL_09605</name>
</gene>
<dbReference type="Gene3D" id="3.40.50.1820">
    <property type="entry name" value="alpha/beta hydrolase"/>
    <property type="match status" value="1"/>
</dbReference>
<dbReference type="EMBL" id="JBHSAB010000023">
    <property type="protein sequence ID" value="MFC3909325.1"/>
    <property type="molecule type" value="Genomic_DNA"/>
</dbReference>
<feature type="domain" description="AB hydrolase-1" evidence="1">
    <location>
        <begin position="19"/>
        <end position="187"/>
    </location>
</feature>
<name>A0ABV8CG79_9GAMM</name>
<dbReference type="InterPro" id="IPR029058">
    <property type="entry name" value="AB_hydrolase_fold"/>
</dbReference>
<organism evidence="2 3">
    <name type="scientific">Legionella dresdenensis</name>
    <dbReference type="NCBI Taxonomy" id="450200"/>
    <lineage>
        <taxon>Bacteria</taxon>
        <taxon>Pseudomonadati</taxon>
        <taxon>Pseudomonadota</taxon>
        <taxon>Gammaproteobacteria</taxon>
        <taxon>Legionellales</taxon>
        <taxon>Legionellaceae</taxon>
        <taxon>Legionella</taxon>
    </lineage>
</organism>
<reference evidence="3" key="1">
    <citation type="journal article" date="2019" name="Int. J. Syst. Evol. Microbiol.">
        <title>The Global Catalogue of Microorganisms (GCM) 10K type strain sequencing project: providing services to taxonomists for standard genome sequencing and annotation.</title>
        <authorList>
            <consortium name="The Broad Institute Genomics Platform"/>
            <consortium name="The Broad Institute Genome Sequencing Center for Infectious Disease"/>
            <person name="Wu L."/>
            <person name="Ma J."/>
        </authorList>
    </citation>
    <scope>NUCLEOTIDE SEQUENCE [LARGE SCALE GENOMIC DNA]</scope>
    <source>
        <strain evidence="3">CCUG 59858</strain>
    </source>
</reference>
<dbReference type="InterPro" id="IPR000073">
    <property type="entry name" value="AB_hydrolase_1"/>
</dbReference>
<accession>A0ABV8CG79</accession>
<dbReference type="Pfam" id="PF00561">
    <property type="entry name" value="Abhydrolase_1"/>
    <property type="match status" value="1"/>
</dbReference>
<keyword evidence="2" id="KW-0378">Hydrolase</keyword>
<comment type="caution">
    <text evidence="2">The sequence shown here is derived from an EMBL/GenBank/DDBJ whole genome shotgun (WGS) entry which is preliminary data.</text>
</comment>
<dbReference type="InterPro" id="IPR050266">
    <property type="entry name" value="AB_hydrolase_sf"/>
</dbReference>
<evidence type="ECO:0000313" key="3">
    <source>
        <dbReference type="Proteomes" id="UP001595758"/>
    </source>
</evidence>
<dbReference type="GO" id="GO:0016787">
    <property type="term" value="F:hydrolase activity"/>
    <property type="evidence" value="ECO:0007669"/>
    <property type="project" value="UniProtKB-KW"/>
</dbReference>
<sequence length="252" mass="28385">MDIKEIYFEKLPGNGTLNFILVHNAGGNHLFFTHQIELLKKYGDVIWLDLPGHSQSKGISGYQMSDLSLIVNQICKNLSLENVCLVGLNNGADIIIDIALNFSLPVKNIILIDPPIFMEKSFVAEINNFINALENNDYNSFVTSLVNDLFIHTCSENKSIAMKAFNSVDKKALQNIFKGLIEWDAQIAGKLKNITFPTLCILTDEHHCKFSKLKKEAPQFELGKVIGSKCWATLEVPEQINAMIERFLILNR</sequence>
<dbReference type="RefSeq" id="WP_382343437.1">
    <property type="nucleotide sequence ID" value="NZ_JBHSAB010000023.1"/>
</dbReference>
<protein>
    <submittedName>
        <fullName evidence="2">Alpha/beta fold hydrolase</fullName>
    </submittedName>
</protein>
<dbReference type="Proteomes" id="UP001595758">
    <property type="component" value="Unassembled WGS sequence"/>
</dbReference>
<proteinExistence type="predicted"/>
<evidence type="ECO:0000313" key="2">
    <source>
        <dbReference type="EMBL" id="MFC3909325.1"/>
    </source>
</evidence>
<dbReference type="SUPFAM" id="SSF53474">
    <property type="entry name" value="alpha/beta-Hydrolases"/>
    <property type="match status" value="1"/>
</dbReference>